<evidence type="ECO:0000313" key="4">
    <source>
        <dbReference type="EMBL" id="HGI88006.1"/>
    </source>
</evidence>
<protein>
    <submittedName>
        <fullName evidence="4">HIT domain-containing protein</fullName>
    </submittedName>
</protein>
<organism evidence="4">
    <name type="scientific">Ignisphaera aggregans</name>
    <dbReference type="NCBI Taxonomy" id="334771"/>
    <lineage>
        <taxon>Archaea</taxon>
        <taxon>Thermoproteota</taxon>
        <taxon>Thermoprotei</taxon>
        <taxon>Desulfurococcales</taxon>
        <taxon>Desulfurococcaceae</taxon>
        <taxon>Ignisphaera</taxon>
    </lineage>
</organism>
<feature type="short sequence motif" description="Histidine triad motif" evidence="2">
    <location>
        <begin position="122"/>
        <end position="126"/>
    </location>
</feature>
<dbReference type="GO" id="GO:0000166">
    <property type="term" value="F:nucleotide binding"/>
    <property type="evidence" value="ECO:0007669"/>
    <property type="project" value="UniProtKB-KW"/>
</dbReference>
<sequence>MPDIEFRKLLWAPWRESYVIQYRNNECIFCSALSQDEKLNLVVYKSKHSIAMLNRFPYNNGHVMVAPIRHVPSVEMLSEEELLDLIKTLTKVIKAIRTCYQPHGINIGANIGKAAGAGIEGHLHIHIVPRWNGDTNFMPVIAGVKVIPEDVNVTWKKIKRCLEESD</sequence>
<evidence type="ECO:0000256" key="1">
    <source>
        <dbReference type="ARBA" id="ARBA00022741"/>
    </source>
</evidence>
<accession>A0A7C4FH04</accession>
<dbReference type="PROSITE" id="PS51084">
    <property type="entry name" value="HIT_2"/>
    <property type="match status" value="1"/>
</dbReference>
<dbReference type="InterPro" id="IPR039383">
    <property type="entry name" value="FHIT"/>
</dbReference>
<proteinExistence type="predicted"/>
<dbReference type="PANTHER" id="PTHR42997:SF1">
    <property type="entry name" value="AP-4-A PHOSPHORYLASE"/>
    <property type="match status" value="1"/>
</dbReference>
<reference evidence="4" key="1">
    <citation type="journal article" date="2020" name="mSystems">
        <title>Genome- and Community-Level Interaction Insights into Carbon Utilization and Element Cycling Functions of Hydrothermarchaeota in Hydrothermal Sediment.</title>
        <authorList>
            <person name="Zhou Z."/>
            <person name="Liu Y."/>
            <person name="Xu W."/>
            <person name="Pan J."/>
            <person name="Luo Z.H."/>
            <person name="Li M."/>
        </authorList>
    </citation>
    <scope>NUCLEOTIDE SEQUENCE [LARGE SCALE GENOMIC DNA]</scope>
    <source>
        <strain evidence="4">SpSt-732</strain>
    </source>
</reference>
<dbReference type="Pfam" id="PF01230">
    <property type="entry name" value="HIT"/>
    <property type="match status" value="1"/>
</dbReference>
<dbReference type="CDD" id="cd01275">
    <property type="entry name" value="FHIT"/>
    <property type="match status" value="1"/>
</dbReference>
<keyword evidence="1" id="KW-0547">Nucleotide-binding</keyword>
<feature type="domain" description="HIT" evidence="3">
    <location>
        <begin position="28"/>
        <end position="137"/>
    </location>
</feature>
<dbReference type="GO" id="GO:0003824">
    <property type="term" value="F:catalytic activity"/>
    <property type="evidence" value="ECO:0007669"/>
    <property type="project" value="InterPro"/>
</dbReference>
<dbReference type="SUPFAM" id="SSF54197">
    <property type="entry name" value="HIT-like"/>
    <property type="match status" value="1"/>
</dbReference>
<dbReference type="AlphaFoldDB" id="A0A7C4FH04"/>
<comment type="caution">
    <text evidence="4">The sequence shown here is derived from an EMBL/GenBank/DDBJ whole genome shotgun (WGS) entry which is preliminary data.</text>
</comment>
<evidence type="ECO:0000256" key="2">
    <source>
        <dbReference type="PROSITE-ProRule" id="PRU00464"/>
    </source>
</evidence>
<gene>
    <name evidence="4" type="ORF">ENV14_06430</name>
</gene>
<dbReference type="PANTHER" id="PTHR42997">
    <property type="entry name" value="HIT FAMILY HYDROLASE"/>
    <property type="match status" value="1"/>
</dbReference>
<dbReference type="InterPro" id="IPR052908">
    <property type="entry name" value="AP-4-A_phosphorylase"/>
</dbReference>
<dbReference type="EMBL" id="DTFF01000051">
    <property type="protein sequence ID" value="HGI88006.1"/>
    <property type="molecule type" value="Genomic_DNA"/>
</dbReference>
<name>A0A7C4FH04_9CREN</name>
<evidence type="ECO:0000259" key="3">
    <source>
        <dbReference type="PROSITE" id="PS51084"/>
    </source>
</evidence>
<dbReference type="InterPro" id="IPR011146">
    <property type="entry name" value="HIT-like"/>
</dbReference>
<dbReference type="Gene3D" id="3.30.428.10">
    <property type="entry name" value="HIT-like"/>
    <property type="match status" value="1"/>
</dbReference>
<dbReference type="InterPro" id="IPR036265">
    <property type="entry name" value="HIT-like_sf"/>
</dbReference>